<dbReference type="SUPFAM" id="SSF53649">
    <property type="entry name" value="Alkaline phosphatase-like"/>
    <property type="match status" value="1"/>
</dbReference>
<comment type="similarity">
    <text evidence="1">Belongs to the sulfatase family.</text>
</comment>
<keyword evidence="2" id="KW-0812">Transmembrane</keyword>
<feature type="transmembrane region" description="Helical" evidence="2">
    <location>
        <begin position="181"/>
        <end position="201"/>
    </location>
</feature>
<keyword evidence="2" id="KW-0472">Membrane</keyword>
<dbReference type="PANTHER" id="PTHR42693:SF33">
    <property type="entry name" value="ARYLSULFATASE"/>
    <property type="match status" value="1"/>
</dbReference>
<keyword evidence="2" id="KW-1133">Transmembrane helix</keyword>
<reference evidence="4 5" key="1">
    <citation type="submission" date="2017-06" db="EMBL/GenBank/DDBJ databases">
        <title>Novel microbial phyla capable of carbon fixation and sulfur reduction in deep-sea sediments.</title>
        <authorList>
            <person name="Huang J."/>
            <person name="Baker B."/>
            <person name="Wang Y."/>
        </authorList>
    </citation>
    <scope>NUCLEOTIDE SEQUENCE [LARGE SCALE GENOMIC DNA]</scope>
    <source>
        <strain evidence="4">B3_LCP</strain>
    </source>
</reference>
<proteinExistence type="inferred from homology"/>
<sequence length="700" mass="79813">MENRTVRKKLPFLSYFLFGIIFLFWENLVSSLVGVYGFEIRRTIWGILYYGLLFLLFGGATELLTFTCGRLFPATNWTYQRFVWFLVVLCLLIWGDVTRQIITQVFGISSGRFSYAVNLLILPALVLVGFFLNLYLSKRERTNKLPSHKKLTKYFLSIILYSIISIKITTVIFGQKFLTPINLFLQLAFIVIAIVAITAMVQIFKSNNTFRRALIWVPLSLSFFFISISRLFPVIHITTQSAQTIATKPNIIVMLFDALRADHVNTVIDGYALTPNINSLAERGKIYESCRATTSWTFPSVVSIFTSKLPNKLGLVNPGTLPDNVPTIADVLNRNGYFTATLSANDLIVPRYGFDRSFDRFYYKPGSGPKQMFLPFRTFFPSPRWIDEVAYQFGFISTDFLARDWETLNSEAISVIDEVSPGPFFFYMHFIEPHSPYVSSPFNDGIIDLEHIALTYQFTHRIHQEFLQEHPDNAINQAIDKMHRRYMEGIRNADRAVAQMVNVLQQQGLADNTILIITSDHGEEFLDHGLLGHKSSIYEELVHVPLIIYIPKRLAIDLPDQECGVSLLDLAPTIVEMAGDPGGMGDVDGRSLVQLCLEGSRPKYMMVDVDSTIWSGVVVEPYKLILKEYLREGRVDTLLYDLETDPGEQFNIYQDNLPTVDSLAMILQVQLDQTVENPSEFSRGLTITERERLKSLGYMN</sequence>
<dbReference type="Gene3D" id="3.40.720.10">
    <property type="entry name" value="Alkaline Phosphatase, subunit A"/>
    <property type="match status" value="1"/>
</dbReference>
<feature type="domain" description="Sulfatase N-terminal" evidence="3">
    <location>
        <begin position="249"/>
        <end position="579"/>
    </location>
</feature>
<dbReference type="InterPro" id="IPR000917">
    <property type="entry name" value="Sulfatase_N"/>
</dbReference>
<gene>
    <name evidence="4" type="ORF">CEE37_06465</name>
</gene>
<dbReference type="CDD" id="cd16148">
    <property type="entry name" value="sulfatase_like"/>
    <property type="match status" value="1"/>
</dbReference>
<organism evidence="4 5">
    <name type="scientific">candidate division LCP-89 bacterium B3_LCP</name>
    <dbReference type="NCBI Taxonomy" id="2012998"/>
    <lineage>
        <taxon>Bacteria</taxon>
        <taxon>Pseudomonadati</taxon>
        <taxon>Bacteria division LCP-89</taxon>
    </lineage>
</organism>
<feature type="transmembrane region" description="Helical" evidence="2">
    <location>
        <begin position="115"/>
        <end position="134"/>
    </location>
</feature>
<feature type="transmembrane region" description="Helical" evidence="2">
    <location>
        <begin position="154"/>
        <end position="175"/>
    </location>
</feature>
<dbReference type="InterPro" id="IPR050738">
    <property type="entry name" value="Sulfatase"/>
</dbReference>
<evidence type="ECO:0000256" key="1">
    <source>
        <dbReference type="ARBA" id="ARBA00008779"/>
    </source>
</evidence>
<dbReference type="GO" id="GO:0004065">
    <property type="term" value="F:arylsulfatase activity"/>
    <property type="evidence" value="ECO:0007669"/>
    <property type="project" value="TreeGrafter"/>
</dbReference>
<comment type="caution">
    <text evidence="4">The sequence shown here is derived from an EMBL/GenBank/DDBJ whole genome shotgun (WGS) entry which is preliminary data.</text>
</comment>
<dbReference type="Proteomes" id="UP000319619">
    <property type="component" value="Unassembled WGS sequence"/>
</dbReference>
<dbReference type="EMBL" id="NJBN01000004">
    <property type="protein sequence ID" value="TKJ40603.1"/>
    <property type="molecule type" value="Genomic_DNA"/>
</dbReference>
<feature type="transmembrane region" description="Helical" evidence="2">
    <location>
        <begin position="44"/>
        <end position="66"/>
    </location>
</feature>
<name>A0A532V063_UNCL8</name>
<evidence type="ECO:0000259" key="3">
    <source>
        <dbReference type="Pfam" id="PF00884"/>
    </source>
</evidence>
<accession>A0A532V063</accession>
<dbReference type="InterPro" id="IPR017850">
    <property type="entry name" value="Alkaline_phosphatase_core_sf"/>
</dbReference>
<evidence type="ECO:0000313" key="4">
    <source>
        <dbReference type="EMBL" id="TKJ40603.1"/>
    </source>
</evidence>
<evidence type="ECO:0000313" key="5">
    <source>
        <dbReference type="Proteomes" id="UP000319619"/>
    </source>
</evidence>
<evidence type="ECO:0000256" key="2">
    <source>
        <dbReference type="SAM" id="Phobius"/>
    </source>
</evidence>
<dbReference type="AlphaFoldDB" id="A0A532V063"/>
<dbReference type="Pfam" id="PF00884">
    <property type="entry name" value="Sulfatase"/>
    <property type="match status" value="1"/>
</dbReference>
<dbReference type="PANTHER" id="PTHR42693">
    <property type="entry name" value="ARYLSULFATASE FAMILY MEMBER"/>
    <property type="match status" value="1"/>
</dbReference>
<feature type="transmembrane region" description="Helical" evidence="2">
    <location>
        <begin position="213"/>
        <end position="232"/>
    </location>
</feature>
<feature type="transmembrane region" description="Helical" evidence="2">
    <location>
        <begin position="12"/>
        <end position="38"/>
    </location>
</feature>
<protein>
    <recommendedName>
        <fullName evidence="3">Sulfatase N-terminal domain-containing protein</fullName>
    </recommendedName>
</protein>
<feature type="transmembrane region" description="Helical" evidence="2">
    <location>
        <begin position="78"/>
        <end position="95"/>
    </location>
</feature>